<gene>
    <name evidence="6 8" type="primary">purN</name>
    <name evidence="8" type="ORF">KY465_15760</name>
</gene>
<dbReference type="PANTHER" id="PTHR43369">
    <property type="entry name" value="PHOSPHORIBOSYLGLYCINAMIDE FORMYLTRANSFERASE"/>
    <property type="match status" value="1"/>
</dbReference>
<dbReference type="InterPro" id="IPR001555">
    <property type="entry name" value="GART_AS"/>
</dbReference>
<reference evidence="8" key="1">
    <citation type="submission" date="2021-07" db="EMBL/GenBank/DDBJ databases">
        <title>Pseudohoeflea marina sp. nov. a polyhydroxyalcanoate-producing bacterium.</title>
        <authorList>
            <person name="Zheng W."/>
            <person name="Yu S."/>
            <person name="Huang Y."/>
        </authorList>
    </citation>
    <scope>NUCLEOTIDE SEQUENCE</scope>
    <source>
        <strain evidence="8">DP4N28-3</strain>
    </source>
</reference>
<sequence>MTAPGPNAAKRRVGILISGRGSNMDALIAATMRPDYPARIVTVLSDRADAAGLQRAQSLDIAAVAVPRADFSSKADHEAALLDRLAEARVDFVCLAGFMRILSADFVRRWEGRMINIHPSLLPAFKGLDTHHRALAAGTRVHGASVHFVTAEMDEGPVIAQAAVPVLNDDTPETLGARVLSAEHQLYPQALSLLAEGHVRMSGDGLATASAPTRIVCEDGRLIVSG</sequence>
<feature type="domain" description="Formyl transferase N-terminal" evidence="7">
    <location>
        <begin position="12"/>
        <end position="191"/>
    </location>
</feature>
<dbReference type="PROSITE" id="PS00373">
    <property type="entry name" value="GART"/>
    <property type="match status" value="1"/>
</dbReference>
<feature type="binding site" evidence="6">
    <location>
        <begin position="99"/>
        <end position="102"/>
    </location>
    <ligand>
        <name>(6R)-10-formyltetrahydrofolate</name>
        <dbReference type="ChEBI" id="CHEBI:195366"/>
    </ligand>
</feature>
<dbReference type="InterPro" id="IPR004607">
    <property type="entry name" value="GART"/>
</dbReference>
<organism evidence="8 9">
    <name type="scientific">Pseudohoeflea coraliihabitans</name>
    <dbReference type="NCBI Taxonomy" id="2860393"/>
    <lineage>
        <taxon>Bacteria</taxon>
        <taxon>Pseudomonadati</taxon>
        <taxon>Pseudomonadota</taxon>
        <taxon>Alphaproteobacteria</taxon>
        <taxon>Hyphomicrobiales</taxon>
        <taxon>Rhizobiaceae</taxon>
        <taxon>Pseudohoeflea</taxon>
    </lineage>
</organism>
<dbReference type="NCBIfam" id="TIGR00639">
    <property type="entry name" value="PurN"/>
    <property type="match status" value="1"/>
</dbReference>
<dbReference type="PANTHER" id="PTHR43369:SF2">
    <property type="entry name" value="PHOSPHORIBOSYLGLYCINAMIDE FORMYLTRANSFERASE"/>
    <property type="match status" value="1"/>
</dbReference>
<evidence type="ECO:0000259" key="7">
    <source>
        <dbReference type="Pfam" id="PF00551"/>
    </source>
</evidence>
<evidence type="ECO:0000256" key="2">
    <source>
        <dbReference type="ARBA" id="ARBA00022679"/>
    </source>
</evidence>
<evidence type="ECO:0000256" key="5">
    <source>
        <dbReference type="ARBA" id="ARBA00047664"/>
    </source>
</evidence>
<comment type="function">
    <text evidence="6">Catalyzes the transfer of a formyl group from 10-formyltetrahydrofolate to 5-phospho-ribosyl-glycinamide (GAR), producing 5-phospho-ribosyl-N-formylglycinamide (FGAR) and tetrahydrofolate.</text>
</comment>
<evidence type="ECO:0000313" key="8">
    <source>
        <dbReference type="EMBL" id="MBW3098741.1"/>
    </source>
</evidence>
<keyword evidence="9" id="KW-1185">Reference proteome</keyword>
<dbReference type="InterPro" id="IPR002376">
    <property type="entry name" value="Formyl_transf_N"/>
</dbReference>
<keyword evidence="3 6" id="KW-0658">Purine biosynthesis</keyword>
<proteinExistence type="inferred from homology"/>
<feature type="binding site" evidence="6">
    <location>
        <begin position="21"/>
        <end position="23"/>
    </location>
    <ligand>
        <name>N(1)-(5-phospho-beta-D-ribosyl)glycinamide</name>
        <dbReference type="ChEBI" id="CHEBI:143788"/>
    </ligand>
</feature>
<accession>A0ABS6WS30</accession>
<dbReference type="Proteomes" id="UP001430804">
    <property type="component" value="Unassembled WGS sequence"/>
</dbReference>
<evidence type="ECO:0000256" key="3">
    <source>
        <dbReference type="ARBA" id="ARBA00022755"/>
    </source>
</evidence>
<evidence type="ECO:0000256" key="6">
    <source>
        <dbReference type="HAMAP-Rule" id="MF_01930"/>
    </source>
</evidence>
<protein>
    <recommendedName>
        <fullName evidence="6">Phosphoribosylglycinamide formyltransferase</fullName>
        <ecNumber evidence="6">2.1.2.2</ecNumber>
    </recommendedName>
    <alternativeName>
        <fullName evidence="6">5'-phosphoribosylglycinamide transformylase</fullName>
    </alternativeName>
    <alternativeName>
        <fullName evidence="6">GAR transformylase</fullName>
        <shortName evidence="6">GART</shortName>
    </alternativeName>
</protein>
<keyword evidence="2 6" id="KW-0808">Transferase</keyword>
<evidence type="ECO:0000256" key="4">
    <source>
        <dbReference type="ARBA" id="ARBA00038440"/>
    </source>
</evidence>
<evidence type="ECO:0000313" key="9">
    <source>
        <dbReference type="Proteomes" id="UP001430804"/>
    </source>
</evidence>
<comment type="catalytic activity">
    <reaction evidence="5 6">
        <text>N(1)-(5-phospho-beta-D-ribosyl)glycinamide + (6R)-10-formyltetrahydrofolate = N(2)-formyl-N(1)-(5-phospho-beta-D-ribosyl)glycinamide + (6S)-5,6,7,8-tetrahydrofolate + H(+)</text>
        <dbReference type="Rhea" id="RHEA:15053"/>
        <dbReference type="ChEBI" id="CHEBI:15378"/>
        <dbReference type="ChEBI" id="CHEBI:57453"/>
        <dbReference type="ChEBI" id="CHEBI:143788"/>
        <dbReference type="ChEBI" id="CHEBI:147286"/>
        <dbReference type="ChEBI" id="CHEBI:195366"/>
        <dbReference type="EC" id="2.1.2.2"/>
    </reaction>
</comment>
<dbReference type="GO" id="GO:0004644">
    <property type="term" value="F:phosphoribosylglycinamide formyltransferase activity"/>
    <property type="evidence" value="ECO:0007669"/>
    <property type="project" value="UniProtKB-EC"/>
</dbReference>
<feature type="site" description="Raises pKa of active site His" evidence="6">
    <location>
        <position position="154"/>
    </location>
</feature>
<evidence type="ECO:0000256" key="1">
    <source>
        <dbReference type="ARBA" id="ARBA00005054"/>
    </source>
</evidence>
<dbReference type="RefSeq" id="WP_219203312.1">
    <property type="nucleotide sequence ID" value="NZ_JAHWQX010000004.1"/>
</dbReference>
<comment type="pathway">
    <text evidence="1 6">Purine metabolism; IMP biosynthesis via de novo pathway; N(2)-formyl-N(1)-(5-phospho-D-ribosyl)glycinamide from N(1)-(5-phospho-D-ribosyl)glycinamide (10-formyl THF route): step 1/1.</text>
</comment>
<feature type="active site" description="Proton donor" evidence="6">
    <location>
        <position position="118"/>
    </location>
</feature>
<dbReference type="HAMAP" id="MF_01930">
    <property type="entry name" value="PurN"/>
    <property type="match status" value="1"/>
</dbReference>
<feature type="binding site" evidence="6">
    <location>
        <position position="74"/>
    </location>
    <ligand>
        <name>(6R)-10-formyltetrahydrofolate</name>
        <dbReference type="ChEBI" id="CHEBI:195366"/>
    </ligand>
</feature>
<dbReference type="EC" id="2.1.2.2" evidence="6"/>
<name>A0ABS6WS30_9HYPH</name>
<feature type="binding site" evidence="6">
    <location>
        <position position="116"/>
    </location>
    <ligand>
        <name>(6R)-10-formyltetrahydrofolate</name>
        <dbReference type="ChEBI" id="CHEBI:195366"/>
    </ligand>
</feature>
<dbReference type="Pfam" id="PF00551">
    <property type="entry name" value="Formyl_trans_N"/>
    <property type="match status" value="1"/>
</dbReference>
<dbReference type="CDD" id="cd08645">
    <property type="entry name" value="FMT_core_GART"/>
    <property type="match status" value="1"/>
</dbReference>
<comment type="caution">
    <text evidence="8">The sequence shown here is derived from an EMBL/GenBank/DDBJ whole genome shotgun (WGS) entry which is preliminary data.</text>
</comment>
<dbReference type="EMBL" id="JAHWQX010000004">
    <property type="protein sequence ID" value="MBW3098741.1"/>
    <property type="molecule type" value="Genomic_DNA"/>
</dbReference>
<comment type="similarity">
    <text evidence="4 6">Belongs to the GART family.</text>
</comment>